<dbReference type="EMBL" id="JAPQKQ010000009">
    <property type="protein sequence ID" value="KAJ5181650.1"/>
    <property type="molecule type" value="Genomic_DNA"/>
</dbReference>
<comment type="caution">
    <text evidence="1">The sequence shown here is derived from an EMBL/GenBank/DDBJ whole genome shotgun (WGS) entry which is preliminary data.</text>
</comment>
<evidence type="ECO:0008006" key="3">
    <source>
        <dbReference type="Google" id="ProtNLM"/>
    </source>
</evidence>
<dbReference type="PANTHER" id="PTHR12905:SF16">
    <property type="entry name" value="SER_THR PROTEIN PHOSPHATASE FAMILY PROTEIN (AFU_ORTHOLOGUE AFUA_1G06000)"/>
    <property type="match status" value="1"/>
</dbReference>
<protein>
    <recommendedName>
        <fullName evidence="3">Calcineurin-like phosphoesterase domain-containing protein</fullName>
    </recommendedName>
</protein>
<dbReference type="InterPro" id="IPR029052">
    <property type="entry name" value="Metallo-depent_PP-like"/>
</dbReference>
<dbReference type="AlphaFoldDB" id="A0A9W9IRB9"/>
<reference evidence="1" key="1">
    <citation type="submission" date="2022-11" db="EMBL/GenBank/DDBJ databases">
        <authorList>
            <person name="Petersen C."/>
        </authorList>
    </citation>
    <scope>NUCLEOTIDE SEQUENCE</scope>
    <source>
        <strain evidence="1">IBT 20477</strain>
    </source>
</reference>
<dbReference type="Proteomes" id="UP001150942">
    <property type="component" value="Unassembled WGS sequence"/>
</dbReference>
<gene>
    <name evidence="1" type="ORF">N7449_011797</name>
</gene>
<dbReference type="Gene3D" id="3.60.21.10">
    <property type="match status" value="1"/>
</dbReference>
<proteinExistence type="predicted"/>
<dbReference type="PANTHER" id="PTHR12905">
    <property type="entry name" value="METALLOPHOSPHOESTERASE"/>
    <property type="match status" value="1"/>
</dbReference>
<organism evidence="1 2">
    <name type="scientific">Penicillium cf. viridicatum</name>
    <dbReference type="NCBI Taxonomy" id="2972119"/>
    <lineage>
        <taxon>Eukaryota</taxon>
        <taxon>Fungi</taxon>
        <taxon>Dikarya</taxon>
        <taxon>Ascomycota</taxon>
        <taxon>Pezizomycotina</taxon>
        <taxon>Eurotiomycetes</taxon>
        <taxon>Eurotiomycetidae</taxon>
        <taxon>Eurotiales</taxon>
        <taxon>Aspergillaceae</taxon>
        <taxon>Penicillium</taxon>
    </lineage>
</organism>
<keyword evidence="2" id="KW-1185">Reference proteome</keyword>
<dbReference type="InterPro" id="IPR051693">
    <property type="entry name" value="UPF0046_metallophosphoest"/>
</dbReference>
<evidence type="ECO:0000313" key="1">
    <source>
        <dbReference type="EMBL" id="KAJ5181650.1"/>
    </source>
</evidence>
<dbReference type="OrthoDB" id="630188at2759"/>
<accession>A0A9W9IRB9</accession>
<sequence length="66" mass="7339">MRCKIRFVCVSDTHGYAPSEAGFKFPAGDVLIYAGDLTNKGRMAELRRAMDWISKADFEIKIIVAG</sequence>
<dbReference type="SUPFAM" id="SSF56300">
    <property type="entry name" value="Metallo-dependent phosphatases"/>
    <property type="match status" value="1"/>
</dbReference>
<name>A0A9W9IRB9_9EURO</name>
<reference evidence="1" key="2">
    <citation type="journal article" date="2023" name="IMA Fungus">
        <title>Comparative genomic study of the Penicillium genus elucidates a diverse pangenome and 15 lateral gene transfer events.</title>
        <authorList>
            <person name="Petersen C."/>
            <person name="Sorensen T."/>
            <person name="Nielsen M.R."/>
            <person name="Sondergaard T.E."/>
            <person name="Sorensen J.L."/>
            <person name="Fitzpatrick D.A."/>
            <person name="Frisvad J.C."/>
            <person name="Nielsen K.L."/>
        </authorList>
    </citation>
    <scope>NUCLEOTIDE SEQUENCE</scope>
    <source>
        <strain evidence="1">IBT 20477</strain>
    </source>
</reference>
<evidence type="ECO:0000313" key="2">
    <source>
        <dbReference type="Proteomes" id="UP001150942"/>
    </source>
</evidence>